<proteinExistence type="predicted"/>
<dbReference type="AlphaFoldDB" id="A0A6A6MWT1"/>
<sequence length="124" mass="13294">MNDVVVVHERAVAAVIEIPDTVDLEVLAFDQAVNSKALFEVRVMEEAVGKTVEGQMLPAATAGEIVERQMLLAAQSPCAQSFGFPIVAGLPLAALQVVAEPQRFPASPSKMHPCLHLHVIDDKL</sequence>
<keyword evidence="2" id="KW-1185">Reference proteome</keyword>
<comment type="caution">
    <text evidence="1">The sequence shown here is derived from an EMBL/GenBank/DDBJ whole genome shotgun (WGS) entry which is preliminary data.</text>
</comment>
<dbReference type="EMBL" id="JAAGAX010000005">
    <property type="protein sequence ID" value="KAF2316359.1"/>
    <property type="molecule type" value="Genomic_DNA"/>
</dbReference>
<protein>
    <submittedName>
        <fullName evidence="1">Uncharacterized protein</fullName>
    </submittedName>
</protein>
<evidence type="ECO:0000313" key="1">
    <source>
        <dbReference type="EMBL" id="KAF2316359.1"/>
    </source>
</evidence>
<organism evidence="1 2">
    <name type="scientific">Hevea brasiliensis</name>
    <name type="common">Para rubber tree</name>
    <name type="synonym">Siphonia brasiliensis</name>
    <dbReference type="NCBI Taxonomy" id="3981"/>
    <lineage>
        <taxon>Eukaryota</taxon>
        <taxon>Viridiplantae</taxon>
        <taxon>Streptophyta</taxon>
        <taxon>Embryophyta</taxon>
        <taxon>Tracheophyta</taxon>
        <taxon>Spermatophyta</taxon>
        <taxon>Magnoliopsida</taxon>
        <taxon>eudicotyledons</taxon>
        <taxon>Gunneridae</taxon>
        <taxon>Pentapetalae</taxon>
        <taxon>rosids</taxon>
        <taxon>fabids</taxon>
        <taxon>Malpighiales</taxon>
        <taxon>Euphorbiaceae</taxon>
        <taxon>Crotonoideae</taxon>
        <taxon>Micrandreae</taxon>
        <taxon>Hevea</taxon>
    </lineage>
</organism>
<gene>
    <name evidence="1" type="ORF">GH714_041700</name>
</gene>
<name>A0A6A6MWT1_HEVBR</name>
<reference evidence="1 2" key="1">
    <citation type="journal article" date="2020" name="Mol. Plant">
        <title>The Chromosome-Based Rubber Tree Genome Provides New Insights into Spurge Genome Evolution and Rubber Biosynthesis.</title>
        <authorList>
            <person name="Liu J."/>
            <person name="Shi C."/>
            <person name="Shi C.C."/>
            <person name="Li W."/>
            <person name="Zhang Q.J."/>
            <person name="Zhang Y."/>
            <person name="Li K."/>
            <person name="Lu H.F."/>
            <person name="Shi C."/>
            <person name="Zhu S.T."/>
            <person name="Xiao Z.Y."/>
            <person name="Nan H."/>
            <person name="Yue Y."/>
            <person name="Zhu X.G."/>
            <person name="Wu Y."/>
            <person name="Hong X.N."/>
            <person name="Fan G.Y."/>
            <person name="Tong Y."/>
            <person name="Zhang D."/>
            <person name="Mao C.L."/>
            <person name="Liu Y.L."/>
            <person name="Hao S.J."/>
            <person name="Liu W.Q."/>
            <person name="Lv M.Q."/>
            <person name="Zhang H.B."/>
            <person name="Liu Y."/>
            <person name="Hu-Tang G.R."/>
            <person name="Wang J.P."/>
            <person name="Wang J.H."/>
            <person name="Sun Y.H."/>
            <person name="Ni S.B."/>
            <person name="Chen W.B."/>
            <person name="Zhang X.C."/>
            <person name="Jiao Y.N."/>
            <person name="Eichler E.E."/>
            <person name="Li G.H."/>
            <person name="Liu X."/>
            <person name="Gao L.Z."/>
        </authorList>
    </citation>
    <scope>NUCLEOTIDE SEQUENCE [LARGE SCALE GENOMIC DNA]</scope>
    <source>
        <strain evidence="2">cv. GT1</strain>
        <tissue evidence="1">Leaf</tissue>
    </source>
</reference>
<dbReference type="Proteomes" id="UP000467840">
    <property type="component" value="Chromosome 15"/>
</dbReference>
<accession>A0A6A6MWT1</accession>
<evidence type="ECO:0000313" key="2">
    <source>
        <dbReference type="Proteomes" id="UP000467840"/>
    </source>
</evidence>